<evidence type="ECO:0000313" key="1">
    <source>
        <dbReference type="EMBL" id="VDN11558.1"/>
    </source>
</evidence>
<gene>
    <name evidence="1" type="ORF">DILT_LOCUS7389</name>
</gene>
<sequence length="290" mass="31896">MTRLVFPLHPSELFSMFRTALSSLTRLGVCNYFLLIGHLVHSICTVGPSSQTASTLNELVQFVSSLFSLRGELSTTSDDAETTWWLDWEIGRRCAAMEGLQLLLLLILKTARDLPSLAQATRKLVDLSTRFRRALITCMQMSVNGRQAKMQGLTQSASSSKLTGLGWRNELISRSVDFCECLLWPSDPGWMANTDSVLAYLDSSVLEVVLSADTPASTSFFLRLLEEPSSSGDLALDPRKAFVWNKLYPKLIEVSSSLPATADPDDGAGESLSLDYAEMAVLLTSSPMLR</sequence>
<reference evidence="1 2" key="1">
    <citation type="submission" date="2018-11" db="EMBL/GenBank/DDBJ databases">
        <authorList>
            <consortium name="Pathogen Informatics"/>
        </authorList>
    </citation>
    <scope>NUCLEOTIDE SEQUENCE [LARGE SCALE GENOMIC DNA]</scope>
</reference>
<protein>
    <submittedName>
        <fullName evidence="1">Uncharacterized protein</fullName>
    </submittedName>
</protein>
<name>A0A3P7LNN0_DIBLA</name>
<organism evidence="1 2">
    <name type="scientific">Dibothriocephalus latus</name>
    <name type="common">Fish tapeworm</name>
    <name type="synonym">Diphyllobothrium latum</name>
    <dbReference type="NCBI Taxonomy" id="60516"/>
    <lineage>
        <taxon>Eukaryota</taxon>
        <taxon>Metazoa</taxon>
        <taxon>Spiralia</taxon>
        <taxon>Lophotrochozoa</taxon>
        <taxon>Platyhelminthes</taxon>
        <taxon>Cestoda</taxon>
        <taxon>Eucestoda</taxon>
        <taxon>Diphyllobothriidea</taxon>
        <taxon>Diphyllobothriidae</taxon>
        <taxon>Dibothriocephalus</taxon>
    </lineage>
</organism>
<dbReference type="Proteomes" id="UP000281553">
    <property type="component" value="Unassembled WGS sequence"/>
</dbReference>
<dbReference type="EMBL" id="UYRU01051731">
    <property type="protein sequence ID" value="VDN11558.1"/>
    <property type="molecule type" value="Genomic_DNA"/>
</dbReference>
<proteinExistence type="predicted"/>
<dbReference type="AlphaFoldDB" id="A0A3P7LNN0"/>
<accession>A0A3P7LNN0</accession>
<dbReference type="OrthoDB" id="8193282at2759"/>
<evidence type="ECO:0000313" key="2">
    <source>
        <dbReference type="Proteomes" id="UP000281553"/>
    </source>
</evidence>
<keyword evidence="2" id="KW-1185">Reference proteome</keyword>